<protein>
    <submittedName>
        <fullName evidence="3">Uncharacterized protein</fullName>
    </submittedName>
</protein>
<proteinExistence type="inferred from homology"/>
<dbReference type="SUPFAM" id="SSF53448">
    <property type="entry name" value="Nucleotide-diphospho-sugar transferases"/>
    <property type="match status" value="1"/>
</dbReference>
<dbReference type="PANTHER" id="PTHR31121:SF6">
    <property type="entry name" value="ALPHA-1,2 MANNOSYLTRANSFERASE KTR1"/>
    <property type="match status" value="1"/>
</dbReference>
<dbReference type="AlphaFoldDB" id="T0LC02"/>
<keyword evidence="4" id="KW-1185">Reference proteome</keyword>
<accession>T0LC02</accession>
<gene>
    <name evidence="3" type="ORF">NAPIS_ORF00558</name>
</gene>
<feature type="non-terminal residue" evidence="3">
    <location>
        <position position="1"/>
    </location>
</feature>
<keyword evidence="2" id="KW-0808">Transferase</keyword>
<dbReference type="GO" id="GO:0005794">
    <property type="term" value="C:Golgi apparatus"/>
    <property type="evidence" value="ECO:0007669"/>
    <property type="project" value="TreeGrafter"/>
</dbReference>
<dbReference type="OrthoDB" id="439943at2759"/>
<name>T0LC02_9MICR</name>
<dbReference type="GO" id="GO:0006487">
    <property type="term" value="P:protein N-linked glycosylation"/>
    <property type="evidence" value="ECO:0007669"/>
    <property type="project" value="TreeGrafter"/>
</dbReference>
<dbReference type="Gene3D" id="3.90.550.10">
    <property type="entry name" value="Spore Coat Polysaccharide Biosynthesis Protein SpsA, Chain A"/>
    <property type="match status" value="1"/>
</dbReference>
<dbReference type="InterPro" id="IPR029044">
    <property type="entry name" value="Nucleotide-diphossugar_trans"/>
</dbReference>
<sequence length="57" mass="6631">KKLIHFFDDIGYEHPPYSHCPSSPSRLVDCECRPKDSVDFMEISCLKQWLSDVLEST</sequence>
<evidence type="ECO:0000313" key="4">
    <source>
        <dbReference type="Proteomes" id="UP000053780"/>
    </source>
</evidence>
<comment type="similarity">
    <text evidence="1">Belongs to the glycosyltransferase 15 family.</text>
</comment>
<dbReference type="EMBL" id="KE647072">
    <property type="protein sequence ID" value="EQB61868.1"/>
    <property type="molecule type" value="Genomic_DNA"/>
</dbReference>
<dbReference type="PANTHER" id="PTHR31121">
    <property type="entry name" value="ALPHA-1,2 MANNOSYLTRANSFERASE KTR1"/>
    <property type="match status" value="1"/>
</dbReference>
<dbReference type="GO" id="GO:0000026">
    <property type="term" value="F:alpha-1,2-mannosyltransferase activity"/>
    <property type="evidence" value="ECO:0007669"/>
    <property type="project" value="TreeGrafter"/>
</dbReference>
<evidence type="ECO:0000256" key="1">
    <source>
        <dbReference type="ARBA" id="ARBA00007677"/>
    </source>
</evidence>
<evidence type="ECO:0000256" key="2">
    <source>
        <dbReference type="ARBA" id="ARBA00022679"/>
    </source>
</evidence>
<dbReference type="Proteomes" id="UP000053780">
    <property type="component" value="Unassembled WGS sequence"/>
</dbReference>
<dbReference type="GO" id="GO:0000032">
    <property type="term" value="P:cell wall mannoprotein biosynthetic process"/>
    <property type="evidence" value="ECO:0007669"/>
    <property type="project" value="TreeGrafter"/>
</dbReference>
<dbReference type="GO" id="GO:0016020">
    <property type="term" value="C:membrane"/>
    <property type="evidence" value="ECO:0007669"/>
    <property type="project" value="InterPro"/>
</dbReference>
<dbReference type="GO" id="GO:0006493">
    <property type="term" value="P:protein O-linked glycosylation"/>
    <property type="evidence" value="ECO:0007669"/>
    <property type="project" value="TreeGrafter"/>
</dbReference>
<dbReference type="VEuPathDB" id="MicrosporidiaDB:NAPIS_ORF00558"/>
<organism evidence="3 4">
    <name type="scientific">Vairimorpha apis BRL 01</name>
    <dbReference type="NCBI Taxonomy" id="1037528"/>
    <lineage>
        <taxon>Eukaryota</taxon>
        <taxon>Fungi</taxon>
        <taxon>Fungi incertae sedis</taxon>
        <taxon>Microsporidia</taxon>
        <taxon>Nosematidae</taxon>
        <taxon>Vairimorpha</taxon>
    </lineage>
</organism>
<dbReference type="HOGENOM" id="CLU_3002094_0_0_1"/>
<reference evidence="3 4" key="1">
    <citation type="journal article" date="2013" name="BMC Genomics">
        <title>Genome sequencing and comparative genomics of honey bee microsporidia, Nosema apis reveal novel insights into host-parasite interactions.</title>
        <authorList>
            <person name="Chen Yp."/>
            <person name="Pettis J.S."/>
            <person name="Zhao Y."/>
            <person name="Liu X."/>
            <person name="Tallon L.J."/>
            <person name="Sadzewicz L.D."/>
            <person name="Li R."/>
            <person name="Zheng H."/>
            <person name="Huang S."/>
            <person name="Zhang X."/>
            <person name="Hamilton M.C."/>
            <person name="Pernal S.F."/>
            <person name="Melathopoulos A.P."/>
            <person name="Yan X."/>
            <person name="Evans J.D."/>
        </authorList>
    </citation>
    <scope>NUCLEOTIDE SEQUENCE [LARGE SCALE GENOMIC DNA]</scope>
    <source>
        <strain evidence="3 4">BRL 01</strain>
    </source>
</reference>
<dbReference type="InterPro" id="IPR002685">
    <property type="entry name" value="Glyco_trans_15"/>
</dbReference>
<evidence type="ECO:0000313" key="3">
    <source>
        <dbReference type="EMBL" id="EQB61868.1"/>
    </source>
</evidence>